<proteinExistence type="predicted"/>
<dbReference type="Proteomes" id="UP001163846">
    <property type="component" value="Unassembled WGS sequence"/>
</dbReference>
<name>A0AA38NY91_9AGAR</name>
<keyword evidence="2" id="KW-1185">Reference proteome</keyword>
<dbReference type="EMBL" id="MU806841">
    <property type="protein sequence ID" value="KAJ3832837.1"/>
    <property type="molecule type" value="Genomic_DNA"/>
</dbReference>
<organism evidence="1 2">
    <name type="scientific">Lentinula raphanica</name>
    <dbReference type="NCBI Taxonomy" id="153919"/>
    <lineage>
        <taxon>Eukaryota</taxon>
        <taxon>Fungi</taxon>
        <taxon>Dikarya</taxon>
        <taxon>Basidiomycota</taxon>
        <taxon>Agaricomycotina</taxon>
        <taxon>Agaricomycetes</taxon>
        <taxon>Agaricomycetidae</taxon>
        <taxon>Agaricales</taxon>
        <taxon>Marasmiineae</taxon>
        <taxon>Omphalotaceae</taxon>
        <taxon>Lentinula</taxon>
    </lineage>
</organism>
<dbReference type="AlphaFoldDB" id="A0AA38NY91"/>
<gene>
    <name evidence="1" type="ORF">F5878DRAFT_547567</name>
</gene>
<comment type="caution">
    <text evidence="1">The sequence shown here is derived from an EMBL/GenBank/DDBJ whole genome shotgun (WGS) entry which is preliminary data.</text>
</comment>
<dbReference type="Gene3D" id="3.60.130.30">
    <property type="match status" value="1"/>
</dbReference>
<evidence type="ECO:0000313" key="2">
    <source>
        <dbReference type="Proteomes" id="UP001163846"/>
    </source>
</evidence>
<sequence length="166" mass="19170">YAYRTYVYNQKTLGDLCSWNHKLQCFFPRSAWAACTINFGSYTVSYPHVDQANLCFGWCAITALGNFDPDYGGHLVLWDLGYAVRFPPGATILIPLVLLVHSNLPIWPEEEHYSFVQYSSAGIFRWVENGFMSDADFDSRADAQESVRRTRERKERWTSGLRMFTN</sequence>
<accession>A0AA38NY91</accession>
<feature type="non-terminal residue" evidence="1">
    <location>
        <position position="1"/>
    </location>
</feature>
<protein>
    <submittedName>
        <fullName evidence="1">Uncharacterized protein</fullName>
    </submittedName>
</protein>
<reference evidence="1" key="1">
    <citation type="submission" date="2022-08" db="EMBL/GenBank/DDBJ databases">
        <authorList>
            <consortium name="DOE Joint Genome Institute"/>
            <person name="Min B."/>
            <person name="Riley R."/>
            <person name="Sierra-Patev S."/>
            <person name="Naranjo-Ortiz M."/>
            <person name="Looney B."/>
            <person name="Konkel Z."/>
            <person name="Slot J.C."/>
            <person name="Sakamoto Y."/>
            <person name="Steenwyk J.L."/>
            <person name="Rokas A."/>
            <person name="Carro J."/>
            <person name="Camarero S."/>
            <person name="Ferreira P."/>
            <person name="Molpeceres G."/>
            <person name="Ruiz-Duenas F.J."/>
            <person name="Serrano A."/>
            <person name="Henrissat B."/>
            <person name="Drula E."/>
            <person name="Hughes K.W."/>
            <person name="Mata J.L."/>
            <person name="Ishikawa N.K."/>
            <person name="Vargas-Isla R."/>
            <person name="Ushijima S."/>
            <person name="Smith C.A."/>
            <person name="Ahrendt S."/>
            <person name="Andreopoulos W."/>
            <person name="He G."/>
            <person name="Labutti K."/>
            <person name="Lipzen A."/>
            <person name="Ng V."/>
            <person name="Sandor L."/>
            <person name="Barry K."/>
            <person name="Martinez A.T."/>
            <person name="Xiao Y."/>
            <person name="Gibbons J.G."/>
            <person name="Terashima K."/>
            <person name="Hibbett D.S."/>
            <person name="Grigoriev I.V."/>
        </authorList>
    </citation>
    <scope>NUCLEOTIDE SEQUENCE</scope>
    <source>
        <strain evidence="1">TFB9207</strain>
    </source>
</reference>
<evidence type="ECO:0000313" key="1">
    <source>
        <dbReference type="EMBL" id="KAJ3832837.1"/>
    </source>
</evidence>